<name>A0A1G1Y6B2_9BACT</name>
<dbReference type="PANTHER" id="PTHR38011">
    <property type="entry name" value="DIHYDROFOLATE REDUCTASE FAMILY PROTEIN (AFU_ORTHOLOGUE AFUA_8G06820)"/>
    <property type="match status" value="1"/>
</dbReference>
<protein>
    <recommendedName>
        <fullName evidence="1">Bacterial bifunctional deaminase-reductase C-terminal domain-containing protein</fullName>
    </recommendedName>
</protein>
<dbReference type="GO" id="GO:0009231">
    <property type="term" value="P:riboflavin biosynthetic process"/>
    <property type="evidence" value="ECO:0007669"/>
    <property type="project" value="InterPro"/>
</dbReference>
<evidence type="ECO:0000313" key="2">
    <source>
        <dbReference type="EMBL" id="OGY47879.1"/>
    </source>
</evidence>
<proteinExistence type="predicted"/>
<gene>
    <name evidence="2" type="ORF">A3J62_02345</name>
</gene>
<reference evidence="2 3" key="1">
    <citation type="journal article" date="2016" name="Nat. Commun.">
        <title>Thousands of microbial genomes shed light on interconnected biogeochemical processes in an aquifer system.</title>
        <authorList>
            <person name="Anantharaman K."/>
            <person name="Brown C.T."/>
            <person name="Hug L.A."/>
            <person name="Sharon I."/>
            <person name="Castelle C.J."/>
            <person name="Probst A.J."/>
            <person name="Thomas B.C."/>
            <person name="Singh A."/>
            <person name="Wilkins M.J."/>
            <person name="Karaoz U."/>
            <person name="Brodie E.L."/>
            <person name="Williams K.H."/>
            <person name="Hubbard S.S."/>
            <person name="Banfield J.F."/>
        </authorList>
    </citation>
    <scope>NUCLEOTIDE SEQUENCE [LARGE SCALE GENOMIC DNA]</scope>
</reference>
<dbReference type="GO" id="GO:0008703">
    <property type="term" value="F:5-amino-6-(5-phosphoribosylamino)uracil reductase activity"/>
    <property type="evidence" value="ECO:0007669"/>
    <property type="project" value="InterPro"/>
</dbReference>
<accession>A0A1G1Y6B2</accession>
<comment type="caution">
    <text evidence="2">The sequence shown here is derived from an EMBL/GenBank/DDBJ whole genome shotgun (WGS) entry which is preliminary data.</text>
</comment>
<sequence>MKLILMMAMTVDGIIAKDKTQNADWTTKADKKVFIAETKKHGVIIMGDNTFEAMDRKPLPGRLNFILSLTPEKYKDLVKPNELEFMKATPEEVVKQLESRGYQSAILGGGARTNSFFLKAGLVDEVWITVEPRIFGVGMNFTEGEDLDLKLELIEAKEIGDNAVQLRYKVIK</sequence>
<organism evidence="2 3">
    <name type="scientific">Candidatus Buchananbacteria bacterium RIFCSPHIGHO2_02_FULL_38_8</name>
    <dbReference type="NCBI Taxonomy" id="1797538"/>
    <lineage>
        <taxon>Bacteria</taxon>
        <taxon>Candidatus Buchananiibacteriota</taxon>
    </lineage>
</organism>
<dbReference type="InterPro" id="IPR002734">
    <property type="entry name" value="RibDG_C"/>
</dbReference>
<dbReference type="SUPFAM" id="SSF53597">
    <property type="entry name" value="Dihydrofolate reductase-like"/>
    <property type="match status" value="1"/>
</dbReference>
<dbReference type="PANTHER" id="PTHR38011:SF11">
    <property type="entry name" value="2,5-DIAMINO-6-RIBOSYLAMINO-4(3H)-PYRIMIDINONE 5'-PHOSPHATE REDUCTASE"/>
    <property type="match status" value="1"/>
</dbReference>
<evidence type="ECO:0000313" key="3">
    <source>
        <dbReference type="Proteomes" id="UP000178747"/>
    </source>
</evidence>
<dbReference type="Gene3D" id="3.40.430.10">
    <property type="entry name" value="Dihydrofolate Reductase, subunit A"/>
    <property type="match status" value="1"/>
</dbReference>
<dbReference type="Proteomes" id="UP000178747">
    <property type="component" value="Unassembled WGS sequence"/>
</dbReference>
<evidence type="ECO:0000259" key="1">
    <source>
        <dbReference type="Pfam" id="PF01872"/>
    </source>
</evidence>
<dbReference type="EMBL" id="MHIH01000010">
    <property type="protein sequence ID" value="OGY47879.1"/>
    <property type="molecule type" value="Genomic_DNA"/>
</dbReference>
<dbReference type="AlphaFoldDB" id="A0A1G1Y6B2"/>
<dbReference type="InterPro" id="IPR050765">
    <property type="entry name" value="Riboflavin_Biosynth_HTPR"/>
</dbReference>
<dbReference type="Pfam" id="PF01872">
    <property type="entry name" value="RibD_C"/>
    <property type="match status" value="2"/>
</dbReference>
<feature type="domain" description="Bacterial bifunctional deaminase-reductase C-terminal" evidence="1">
    <location>
        <begin position="2"/>
        <end position="56"/>
    </location>
</feature>
<dbReference type="InterPro" id="IPR024072">
    <property type="entry name" value="DHFR-like_dom_sf"/>
</dbReference>
<feature type="domain" description="Bacterial bifunctional deaminase-reductase C-terminal" evidence="1">
    <location>
        <begin position="79"/>
        <end position="162"/>
    </location>
</feature>